<dbReference type="Pfam" id="PF01841">
    <property type="entry name" value="Transglut_core"/>
    <property type="match status" value="1"/>
</dbReference>
<dbReference type="Pfam" id="PF12969">
    <property type="entry name" value="DUF3857"/>
    <property type="match status" value="1"/>
</dbReference>
<dbReference type="OrthoDB" id="8595007at2"/>
<keyword evidence="1" id="KW-0732">Signal</keyword>
<dbReference type="RefSeq" id="WP_157303222.1">
    <property type="nucleotide sequence ID" value="NZ_BAAAZB010000036.1"/>
</dbReference>
<evidence type="ECO:0000313" key="4">
    <source>
        <dbReference type="EMBL" id="MVT44427.1"/>
    </source>
</evidence>
<dbReference type="Gene3D" id="3.10.620.30">
    <property type="match status" value="1"/>
</dbReference>
<comment type="caution">
    <text evidence="4">The sequence shown here is derived from an EMBL/GenBank/DDBJ whole genome shotgun (WGS) entry which is preliminary data.</text>
</comment>
<feature type="domain" description="Transglutaminase-like" evidence="2">
    <location>
        <begin position="284"/>
        <end position="376"/>
    </location>
</feature>
<gene>
    <name evidence="4" type="ORF">GO495_27785</name>
</gene>
<dbReference type="InterPro" id="IPR024618">
    <property type="entry name" value="DUF3857"/>
</dbReference>
<dbReference type="Gene3D" id="2.60.40.3140">
    <property type="match status" value="1"/>
</dbReference>
<protein>
    <submittedName>
        <fullName evidence="4">DUF3857 domain-containing protein</fullName>
    </submittedName>
</protein>
<accession>A0A6N8JGS7</accession>
<dbReference type="EMBL" id="WRXO01000011">
    <property type="protein sequence ID" value="MVT44427.1"/>
    <property type="molecule type" value="Genomic_DNA"/>
</dbReference>
<evidence type="ECO:0000259" key="3">
    <source>
        <dbReference type="Pfam" id="PF12969"/>
    </source>
</evidence>
<dbReference type="Proteomes" id="UP000468388">
    <property type="component" value="Unassembled WGS sequence"/>
</dbReference>
<evidence type="ECO:0000313" key="5">
    <source>
        <dbReference type="Proteomes" id="UP000468388"/>
    </source>
</evidence>
<dbReference type="AlphaFoldDB" id="A0A6N8JGS7"/>
<sequence>MSLFNNKLSGILICILYLQPAFAGDPDYSVAAIPAALKEKAHAIKRMEELVVNVSSLSEKKIVHRYAITVLDASGDKYAKVIDYYDKLRSIRSISGTLYDAAGKQLKRLKQSDVEDLSGVGSSLMSDDRIKRHSFYYTVYPYTVEYEIEVKENNTFTFPEWIPQEDEPFSVEKSKLVVNVPLDFTLRYQSFHYKGEPVITTDKDTRTYSWEVKDLTVLPDERFVTDWHRRTAAVLLAPADFEIQRYKGSMNTWEEMSRFMYTLNQGRDQLPEAVKQTVHQLTDGLSREEKITKLYHYLQQHTRYVSVQLGIGGWQTFDANYVAANGYGDCKALSNYMCSLLKEAGLPAFCVLVYGGDNEITFEEGFPSNQFNHVIACVPGTKDTTWLECTSTTLPAGYLSSFTANRPVLIASEKGSKLVHTPAYSMEQNLQLRRITANINDNGDMLLNAVTHYTGMQQDDLQGRLHQLSREKQLEILKKDLSLPSYDVNKYECKELAEQLPAIDEQLEISAHNYASISGKRMFIVPNLLNKTTIRPDADVPRLSDILLRSSYRDADTVLITVPEGYMPESVPQSVSLKSTFGNYSCQATVTGNVITYIRNVSIKEGLYPATSFPELASFYGAMYKADRAKLVLVRN</sequence>
<evidence type="ECO:0000259" key="2">
    <source>
        <dbReference type="Pfam" id="PF01841"/>
    </source>
</evidence>
<feature type="chain" id="PRO_5026842637" evidence="1">
    <location>
        <begin position="24"/>
        <end position="636"/>
    </location>
</feature>
<keyword evidence="5" id="KW-1185">Reference proteome</keyword>
<reference evidence="4 5" key="1">
    <citation type="submission" date="2019-12" db="EMBL/GenBank/DDBJ databases">
        <title>The draft genomic sequence of strain Chitinophaga oryziterrae JCM 16595.</title>
        <authorList>
            <person name="Zhang X."/>
        </authorList>
    </citation>
    <scope>NUCLEOTIDE SEQUENCE [LARGE SCALE GENOMIC DNA]</scope>
    <source>
        <strain evidence="4 5">JCM 16595</strain>
    </source>
</reference>
<dbReference type="Gene3D" id="2.60.120.1130">
    <property type="match status" value="1"/>
</dbReference>
<name>A0A6N8JGS7_9BACT</name>
<evidence type="ECO:0000256" key="1">
    <source>
        <dbReference type="SAM" id="SignalP"/>
    </source>
</evidence>
<dbReference type="SUPFAM" id="SSF54001">
    <property type="entry name" value="Cysteine proteinases"/>
    <property type="match status" value="1"/>
</dbReference>
<proteinExistence type="predicted"/>
<organism evidence="4 5">
    <name type="scientific">Chitinophaga oryziterrae</name>
    <dbReference type="NCBI Taxonomy" id="1031224"/>
    <lineage>
        <taxon>Bacteria</taxon>
        <taxon>Pseudomonadati</taxon>
        <taxon>Bacteroidota</taxon>
        <taxon>Chitinophagia</taxon>
        <taxon>Chitinophagales</taxon>
        <taxon>Chitinophagaceae</taxon>
        <taxon>Chitinophaga</taxon>
    </lineage>
</organism>
<feature type="domain" description="DUF3857" evidence="3">
    <location>
        <begin position="61"/>
        <end position="215"/>
    </location>
</feature>
<dbReference type="InterPro" id="IPR002931">
    <property type="entry name" value="Transglutaminase-like"/>
</dbReference>
<dbReference type="InterPro" id="IPR038765">
    <property type="entry name" value="Papain-like_cys_pep_sf"/>
</dbReference>
<feature type="signal peptide" evidence="1">
    <location>
        <begin position="1"/>
        <end position="23"/>
    </location>
</feature>